<dbReference type="PANTHER" id="PTHR28055:SF1">
    <property type="entry name" value="ALTERED INHERITANCE OF MITOCHONDRIA PROTEIN 41, MITOCHONDRIAL"/>
    <property type="match status" value="1"/>
</dbReference>
<dbReference type="InterPro" id="IPR042184">
    <property type="entry name" value="YqeY/Aim41_N"/>
</dbReference>
<evidence type="ECO:0000313" key="1">
    <source>
        <dbReference type="EMBL" id="KKT45841.1"/>
    </source>
</evidence>
<dbReference type="Gene3D" id="1.10.1510.10">
    <property type="entry name" value="Uncharacterised protein YqeY/AIM41 PF09424, N-terminal domain"/>
    <property type="match status" value="1"/>
</dbReference>
<comment type="caution">
    <text evidence="1">The sequence shown here is derived from an EMBL/GenBank/DDBJ whole genome shotgun (WGS) entry which is preliminary data.</text>
</comment>
<proteinExistence type="predicted"/>
<evidence type="ECO:0000313" key="2">
    <source>
        <dbReference type="Proteomes" id="UP000034063"/>
    </source>
</evidence>
<dbReference type="SUPFAM" id="SSF89095">
    <property type="entry name" value="GatB/YqeY motif"/>
    <property type="match status" value="1"/>
</dbReference>
<gene>
    <name evidence="1" type="ORF">UW37_C0039G0008</name>
</gene>
<dbReference type="Pfam" id="PF09424">
    <property type="entry name" value="YqeY"/>
    <property type="match status" value="1"/>
</dbReference>
<dbReference type="GO" id="GO:0016884">
    <property type="term" value="F:carbon-nitrogen ligase activity, with glutamine as amido-N-donor"/>
    <property type="evidence" value="ECO:0007669"/>
    <property type="project" value="InterPro"/>
</dbReference>
<name>A0A0G1HER5_9BACT</name>
<dbReference type="Proteomes" id="UP000034063">
    <property type="component" value="Unassembled WGS sequence"/>
</dbReference>
<protein>
    <submittedName>
        <fullName evidence="1">Uncharacterized protein</fullName>
    </submittedName>
</protein>
<organism evidence="1 2">
    <name type="scientific">Candidatus Gottesmanbacteria bacterium GW2011_GWA2_44_17</name>
    <dbReference type="NCBI Taxonomy" id="1618444"/>
    <lineage>
        <taxon>Bacteria</taxon>
        <taxon>Candidatus Gottesmaniibacteriota</taxon>
    </lineage>
</organism>
<dbReference type="PANTHER" id="PTHR28055">
    <property type="entry name" value="ALTERED INHERITANCE OF MITOCHONDRIA PROTEIN 41, MITOCHONDRIAL"/>
    <property type="match status" value="1"/>
</dbReference>
<dbReference type="EMBL" id="LCIB01000039">
    <property type="protein sequence ID" value="KKT45841.1"/>
    <property type="molecule type" value="Genomic_DNA"/>
</dbReference>
<dbReference type="InterPro" id="IPR023168">
    <property type="entry name" value="GatB_Yqey_C_2"/>
</dbReference>
<dbReference type="AlphaFoldDB" id="A0A0G1HER5"/>
<sequence>MTLIPLRGKVSLRKAVFYLWYLLKHSRGIHLIHSSVNLRGKFFPRGFCRISRSANFTKSRHTSLKKGDRFRVDTLRFLISAVRNQGIAKYGNAWETSLTDADILDVIKKQVKTHKESVLAFDRANRPELADKEKKELDILSAFLPTELSDEDLKKMLTEVITTGDVSNFGLLMKSAMAKVGRQADGGRVAGILKQMISDK</sequence>
<dbReference type="InterPro" id="IPR003789">
    <property type="entry name" value="Asn/Gln_tRNA_amidoTrase-B-like"/>
</dbReference>
<dbReference type="InterPro" id="IPR019004">
    <property type="entry name" value="YqeY/Aim41"/>
</dbReference>
<reference evidence="1 2" key="1">
    <citation type="journal article" date="2015" name="Nature">
        <title>rRNA introns, odd ribosomes, and small enigmatic genomes across a large radiation of phyla.</title>
        <authorList>
            <person name="Brown C.T."/>
            <person name="Hug L.A."/>
            <person name="Thomas B.C."/>
            <person name="Sharon I."/>
            <person name="Castelle C.J."/>
            <person name="Singh A."/>
            <person name="Wilkins M.J."/>
            <person name="Williams K.H."/>
            <person name="Banfield J.F."/>
        </authorList>
    </citation>
    <scope>NUCLEOTIDE SEQUENCE [LARGE SCALE GENOMIC DNA]</scope>
</reference>
<dbReference type="Gene3D" id="1.10.10.410">
    <property type="match status" value="1"/>
</dbReference>
<accession>A0A0G1HER5</accession>